<feature type="binding site" evidence="16">
    <location>
        <position position="226"/>
    </location>
    <ligand>
        <name>substrate</name>
    </ligand>
</feature>
<evidence type="ECO:0000256" key="7">
    <source>
        <dbReference type="ARBA" id="ARBA00022801"/>
    </source>
</evidence>
<feature type="disulfide bond" evidence="15">
    <location>
        <begin position="173"/>
        <end position="186"/>
    </location>
</feature>
<comment type="cofactor">
    <cofactor evidence="2">
        <name>Ca(2+)</name>
        <dbReference type="ChEBI" id="CHEBI:29108"/>
    </cofactor>
</comment>
<dbReference type="InParanoid" id="D8PW28"/>
<keyword evidence="11" id="KW-0119">Carbohydrate metabolism</keyword>
<feature type="binding site" evidence="16">
    <location>
        <position position="109"/>
    </location>
    <ligand>
        <name>substrate</name>
    </ligand>
</feature>
<feature type="chain" id="PRO_5003120309" description="alpha-amylase" evidence="17">
    <location>
        <begin position="26"/>
        <end position="536"/>
    </location>
</feature>
<dbReference type="InterPro" id="IPR017853">
    <property type="entry name" value="GH"/>
</dbReference>
<dbReference type="EMBL" id="GL377303">
    <property type="protein sequence ID" value="EFJ00141.1"/>
    <property type="molecule type" value="Genomic_DNA"/>
</dbReference>
<reference evidence="19 20" key="1">
    <citation type="journal article" date="2010" name="Nat. Biotechnol.">
        <title>Genome sequence of the model mushroom Schizophyllum commune.</title>
        <authorList>
            <person name="Ohm R.A."/>
            <person name="de Jong J.F."/>
            <person name="Lugones L.G."/>
            <person name="Aerts A."/>
            <person name="Kothe E."/>
            <person name="Stajich J.E."/>
            <person name="de Vries R.P."/>
            <person name="Record E."/>
            <person name="Levasseur A."/>
            <person name="Baker S.E."/>
            <person name="Bartholomew K.A."/>
            <person name="Coutinho P.M."/>
            <person name="Erdmann S."/>
            <person name="Fowler T.J."/>
            <person name="Gathman A.C."/>
            <person name="Lombard V."/>
            <person name="Henrissat B."/>
            <person name="Knabe N."/>
            <person name="Kuees U."/>
            <person name="Lilly W.W."/>
            <person name="Lindquist E."/>
            <person name="Lucas S."/>
            <person name="Magnuson J.K."/>
            <person name="Piumi F."/>
            <person name="Raudaskoski M."/>
            <person name="Salamov A."/>
            <person name="Schmutz J."/>
            <person name="Schwarze F.W.M.R."/>
            <person name="vanKuyk P.A."/>
            <person name="Horton J.S."/>
            <person name="Grigoriev I.V."/>
            <person name="Woesten H.A.B."/>
        </authorList>
    </citation>
    <scope>NUCLEOTIDE SEQUENCE [LARGE SCALE GENOMIC DNA]</scope>
    <source>
        <strain evidence="20">H4-8 / FGSC 9210</strain>
    </source>
</reference>
<dbReference type="eggNOG" id="KOG0471">
    <property type="taxonomic scope" value="Eukaryota"/>
</dbReference>
<proteinExistence type="inferred from homology"/>
<evidence type="ECO:0000256" key="10">
    <source>
        <dbReference type="ARBA" id="ARBA00023180"/>
    </source>
</evidence>
<feature type="active site" description="Nucleophile" evidence="13">
    <location>
        <position position="228"/>
    </location>
</feature>
<comment type="catalytic activity">
    <reaction evidence="1">
        <text>Endohydrolysis of (1-&gt;4)-alpha-D-glucosidic linkages in polysaccharides containing three or more (1-&gt;4)-alpha-linked D-glucose units.</text>
        <dbReference type="EC" id="3.2.1.1"/>
    </reaction>
</comment>
<evidence type="ECO:0000256" key="1">
    <source>
        <dbReference type="ARBA" id="ARBA00000548"/>
    </source>
</evidence>
<dbReference type="EC" id="3.2.1.1" evidence="4"/>
<dbReference type="CDD" id="cd11319">
    <property type="entry name" value="AmyAc_euk_AmyA"/>
    <property type="match status" value="1"/>
</dbReference>
<evidence type="ECO:0000256" key="13">
    <source>
        <dbReference type="PIRSR" id="PIRSR001024-1"/>
    </source>
</evidence>
<keyword evidence="10" id="KW-0325">Glycoprotein</keyword>
<evidence type="ECO:0000256" key="15">
    <source>
        <dbReference type="PIRSR" id="PIRSR001024-4"/>
    </source>
</evidence>
<dbReference type="Pfam" id="PF09260">
    <property type="entry name" value="A_amylase_dom_C"/>
    <property type="match status" value="1"/>
</dbReference>
<dbReference type="GO" id="GO:0004556">
    <property type="term" value="F:alpha-amylase activity"/>
    <property type="evidence" value="ECO:0007669"/>
    <property type="project" value="UniProtKB-EC"/>
</dbReference>
<dbReference type="InterPro" id="IPR013780">
    <property type="entry name" value="Glyco_hydro_b"/>
</dbReference>
<dbReference type="SMART" id="SM00642">
    <property type="entry name" value="Aamy"/>
    <property type="match status" value="1"/>
</dbReference>
<dbReference type="Pfam" id="PF00128">
    <property type="entry name" value="Alpha-amylase"/>
    <property type="match status" value="1"/>
</dbReference>
<evidence type="ECO:0000256" key="2">
    <source>
        <dbReference type="ARBA" id="ARBA00001913"/>
    </source>
</evidence>
<evidence type="ECO:0000256" key="14">
    <source>
        <dbReference type="PIRSR" id="PIRSR001024-2"/>
    </source>
</evidence>
<dbReference type="GeneID" id="9595643"/>
<dbReference type="InterPro" id="IPR006047">
    <property type="entry name" value="GH13_cat_dom"/>
</dbReference>
<feature type="active site" description="Proton donor" evidence="13">
    <location>
        <position position="252"/>
    </location>
</feature>
<feature type="disulfide bond" evidence="15">
    <location>
        <begin position="55"/>
        <end position="63"/>
    </location>
</feature>
<feature type="binding site" evidence="16">
    <location>
        <position position="256"/>
    </location>
    <ligand>
        <name>substrate</name>
    </ligand>
</feature>
<accession>D8PW28</accession>
<keyword evidence="7 19" id="KW-0378">Hydrolase</keyword>
<sequence>MATRSISLLALAALLAPRCVQVALAATADDWRGRSIYQVLTDRFALPEGADTSACKVEDQTWCGGTWNTIRENLDYIQDAGFTALWISPVNQNYDGERSAYGDAYHGYWIKDISKLNDRFGTADDLKALSDELHKRDMYLMVDVVVNNVMATSTDPDFSQYYFKDKDQYHPYCGIEWGNSTSEQDCWLGDEKVPLPDLDTTNSDVISGYHSWVKELVQTYNIDGLRIDAAKHVNIDFWSDFCKAAGVFCIGEVFGGDNVDALAQYQGPLDSVLNFNMYTALMSAFKIPGDLDVTKITNTLDESKQKFKDITVLGNFLENQDLPRWHNQSVDPQSLYNAMTYTFMSSGIPIMYYGQEQYFSGVGDPYNREPLWQSNYEKTIAYNLTATLNKFRNHLVSTTDWATQDMTVLTTSKYGIGFTKGEVITVLTNIGSPAQNGTQIAVKSPYGPSYAMTDVLTCQQWVTSSEGMLDVEYTAGGKPVILVPEKLLSGSGLCGQDSNLSGNSRSQDSNDGAVNVVSRLYATLLSAVLIFVAWPW</sequence>
<evidence type="ECO:0000256" key="12">
    <source>
        <dbReference type="ARBA" id="ARBA00023295"/>
    </source>
</evidence>
<dbReference type="InterPro" id="IPR015340">
    <property type="entry name" value="A_amylase_C_dom"/>
</dbReference>
<feature type="binding site" evidence="16">
    <location>
        <position position="321"/>
    </location>
    <ligand>
        <name>substrate</name>
    </ligand>
</feature>
<feature type="site" description="Transition state stabilizer" evidence="14">
    <location>
        <position position="321"/>
    </location>
</feature>
<evidence type="ECO:0000256" key="6">
    <source>
        <dbReference type="ARBA" id="ARBA00022729"/>
    </source>
</evidence>
<dbReference type="VEuPathDB" id="FungiDB:SCHCODRAFT_02607034"/>
<dbReference type="AlphaFoldDB" id="D8PW28"/>
<evidence type="ECO:0000256" key="9">
    <source>
        <dbReference type="ARBA" id="ARBA00023157"/>
    </source>
</evidence>
<evidence type="ECO:0000256" key="8">
    <source>
        <dbReference type="ARBA" id="ARBA00022837"/>
    </source>
</evidence>
<dbReference type="FunFam" id="3.20.20.80:FF:000120">
    <property type="entry name" value="Alpha-amylase A"/>
    <property type="match status" value="1"/>
</dbReference>
<evidence type="ECO:0000256" key="3">
    <source>
        <dbReference type="ARBA" id="ARBA00008061"/>
    </source>
</evidence>
<name>D8PW28_SCHCM</name>
<keyword evidence="20" id="KW-1185">Reference proteome</keyword>
<dbReference type="OMA" id="HGYWIAD"/>
<evidence type="ECO:0000256" key="17">
    <source>
        <dbReference type="SAM" id="SignalP"/>
    </source>
</evidence>
<evidence type="ECO:0000256" key="16">
    <source>
        <dbReference type="PIRSR" id="PIRSR001024-5"/>
    </source>
</evidence>
<feature type="binding site" evidence="16">
    <location>
        <position position="60"/>
    </location>
    <ligand>
        <name>substrate</name>
    </ligand>
</feature>
<protein>
    <recommendedName>
        <fullName evidence="4">alpha-amylase</fullName>
        <ecNumber evidence="4">3.2.1.1</ecNumber>
    </recommendedName>
</protein>
<feature type="disulfide bond" evidence="15">
    <location>
        <begin position="458"/>
        <end position="494"/>
    </location>
</feature>
<comment type="similarity">
    <text evidence="3">Belongs to the glycosyl hydrolase 13 family.</text>
</comment>
<dbReference type="GO" id="GO:0005509">
    <property type="term" value="F:calcium ion binding"/>
    <property type="evidence" value="ECO:0007669"/>
    <property type="project" value="InterPro"/>
</dbReference>
<organism evidence="20">
    <name type="scientific">Schizophyllum commune (strain H4-8 / FGSC 9210)</name>
    <name type="common">Split gill fungus</name>
    <dbReference type="NCBI Taxonomy" id="578458"/>
    <lineage>
        <taxon>Eukaryota</taxon>
        <taxon>Fungi</taxon>
        <taxon>Dikarya</taxon>
        <taxon>Basidiomycota</taxon>
        <taxon>Agaricomycotina</taxon>
        <taxon>Agaricomycetes</taxon>
        <taxon>Agaricomycetidae</taxon>
        <taxon>Agaricales</taxon>
        <taxon>Schizophyllaceae</taxon>
        <taxon>Schizophyllum</taxon>
    </lineage>
</organism>
<dbReference type="GO" id="GO:0016052">
    <property type="term" value="P:carbohydrate catabolic process"/>
    <property type="evidence" value="ECO:0007669"/>
    <property type="project" value="InterPro"/>
</dbReference>
<dbReference type="RefSeq" id="XP_003035043.1">
    <property type="nucleotide sequence ID" value="XM_003034997.1"/>
</dbReference>
<keyword evidence="8" id="KW-0106">Calcium</keyword>
<dbReference type="SUPFAM" id="SSF51011">
    <property type="entry name" value="Glycosyl hydrolase domain"/>
    <property type="match status" value="1"/>
</dbReference>
<feature type="binding site" evidence="16">
    <location>
        <position position="368"/>
    </location>
    <ligand>
        <name>substrate</name>
    </ligand>
</feature>
<dbReference type="Gene3D" id="3.20.20.80">
    <property type="entry name" value="Glycosidases"/>
    <property type="match status" value="1"/>
</dbReference>
<dbReference type="SUPFAM" id="SSF51445">
    <property type="entry name" value="(Trans)glycosidases"/>
    <property type="match status" value="1"/>
</dbReference>
<dbReference type="InterPro" id="IPR013777">
    <property type="entry name" value="A-amylase-like"/>
</dbReference>
<dbReference type="PANTHER" id="PTHR10357:SF215">
    <property type="entry name" value="ALPHA-AMYLASE 1"/>
    <property type="match status" value="1"/>
</dbReference>
<dbReference type="PIRSF" id="PIRSF001024">
    <property type="entry name" value="Alph-amyl_fung"/>
    <property type="match status" value="1"/>
</dbReference>
<keyword evidence="5" id="KW-0479">Metal-binding</keyword>
<feature type="domain" description="Glycosyl hydrolase family 13 catalytic" evidence="18">
    <location>
        <begin position="38"/>
        <end position="392"/>
    </location>
</feature>
<evidence type="ECO:0000313" key="20">
    <source>
        <dbReference type="Proteomes" id="UP000007431"/>
    </source>
</evidence>
<dbReference type="Gene3D" id="2.60.40.1180">
    <property type="entry name" value="Golgi alpha-mannosidase II"/>
    <property type="match status" value="1"/>
</dbReference>
<feature type="signal peptide" evidence="17">
    <location>
        <begin position="1"/>
        <end position="25"/>
    </location>
</feature>
<dbReference type="OrthoDB" id="204980at2759"/>
<evidence type="ECO:0000313" key="19">
    <source>
        <dbReference type="EMBL" id="EFJ00141.1"/>
    </source>
</evidence>
<dbReference type="HOGENOM" id="CLU_006462_7_2_1"/>
<keyword evidence="9 15" id="KW-1015">Disulfide bond</keyword>
<evidence type="ECO:0000259" key="18">
    <source>
        <dbReference type="SMART" id="SM00642"/>
    </source>
</evidence>
<dbReference type="Proteomes" id="UP000007431">
    <property type="component" value="Unassembled WGS sequence"/>
</dbReference>
<evidence type="ECO:0000256" key="11">
    <source>
        <dbReference type="ARBA" id="ARBA00023277"/>
    </source>
</evidence>
<dbReference type="KEGG" id="scm:SCHCO_02607034"/>
<dbReference type="PANTHER" id="PTHR10357">
    <property type="entry name" value="ALPHA-AMYLASE FAMILY MEMBER"/>
    <property type="match status" value="1"/>
</dbReference>
<evidence type="ECO:0000256" key="4">
    <source>
        <dbReference type="ARBA" id="ARBA00012595"/>
    </source>
</evidence>
<gene>
    <name evidence="19" type="ORF">SCHCODRAFT_74312</name>
</gene>
<keyword evidence="12" id="KW-0326">Glycosidase</keyword>
<keyword evidence="6 17" id="KW-0732">Signal</keyword>
<evidence type="ECO:0000256" key="5">
    <source>
        <dbReference type="ARBA" id="ARBA00022723"/>
    </source>
</evidence>
<dbReference type="STRING" id="578458.D8PW28"/>